<evidence type="ECO:0000313" key="3">
    <source>
        <dbReference type="Proteomes" id="UP001596317"/>
    </source>
</evidence>
<protein>
    <submittedName>
        <fullName evidence="2">PadR family transcriptional regulator</fullName>
    </submittedName>
</protein>
<gene>
    <name evidence="2" type="ORF">ACFP90_26945</name>
</gene>
<reference evidence="3" key="1">
    <citation type="journal article" date="2019" name="Int. J. Syst. Evol. Microbiol.">
        <title>The Global Catalogue of Microorganisms (GCM) 10K type strain sequencing project: providing services to taxonomists for standard genome sequencing and annotation.</title>
        <authorList>
            <consortium name="The Broad Institute Genomics Platform"/>
            <consortium name="The Broad Institute Genome Sequencing Center for Infectious Disease"/>
            <person name="Wu L."/>
            <person name="Ma J."/>
        </authorList>
    </citation>
    <scope>NUCLEOTIDE SEQUENCE [LARGE SCALE GENOMIC DNA]</scope>
    <source>
        <strain evidence="3">CCUG 63830</strain>
    </source>
</reference>
<comment type="caution">
    <text evidence="2">The sequence shown here is derived from an EMBL/GenBank/DDBJ whole genome shotgun (WGS) entry which is preliminary data.</text>
</comment>
<dbReference type="RefSeq" id="WP_224609776.1">
    <property type="nucleotide sequence ID" value="NZ_JAIQXV010000012.1"/>
</dbReference>
<name>A0ABW1ZRR3_9DEIO</name>
<dbReference type="Gene3D" id="1.10.10.10">
    <property type="entry name" value="Winged helix-like DNA-binding domain superfamily/Winged helix DNA-binding domain"/>
    <property type="match status" value="1"/>
</dbReference>
<dbReference type="SUPFAM" id="SSF46785">
    <property type="entry name" value="Winged helix' DNA-binding domain"/>
    <property type="match status" value="1"/>
</dbReference>
<proteinExistence type="predicted"/>
<dbReference type="Pfam" id="PF03551">
    <property type="entry name" value="PadR"/>
    <property type="match status" value="1"/>
</dbReference>
<accession>A0ABW1ZRR3</accession>
<organism evidence="2 3">
    <name type="scientific">Deinococcus multiflagellatus</name>
    <dbReference type="NCBI Taxonomy" id="1656887"/>
    <lineage>
        <taxon>Bacteria</taxon>
        <taxon>Thermotogati</taxon>
        <taxon>Deinococcota</taxon>
        <taxon>Deinococci</taxon>
        <taxon>Deinococcales</taxon>
        <taxon>Deinococcaceae</taxon>
        <taxon>Deinococcus</taxon>
    </lineage>
</organism>
<dbReference type="Proteomes" id="UP001596317">
    <property type="component" value="Unassembled WGS sequence"/>
</dbReference>
<sequence length="96" mass="10914">MTTNDLKLAKHLYEEMDGETYALALTQSVGLNTTALYNSLARLERIGWIVGRWEEGTPAQLGRPARKYYRLTEKGMENYRETIHSLVPSALLRGLT</sequence>
<dbReference type="InterPro" id="IPR036390">
    <property type="entry name" value="WH_DNA-bd_sf"/>
</dbReference>
<keyword evidence="3" id="KW-1185">Reference proteome</keyword>
<dbReference type="InterPro" id="IPR005149">
    <property type="entry name" value="Tscrpt_reg_PadR_N"/>
</dbReference>
<feature type="domain" description="Transcription regulator PadR N-terminal" evidence="1">
    <location>
        <begin position="30"/>
        <end position="80"/>
    </location>
</feature>
<dbReference type="EMBL" id="JBHSWB010000004">
    <property type="protein sequence ID" value="MFC6663654.1"/>
    <property type="molecule type" value="Genomic_DNA"/>
</dbReference>
<evidence type="ECO:0000313" key="2">
    <source>
        <dbReference type="EMBL" id="MFC6663654.1"/>
    </source>
</evidence>
<dbReference type="InterPro" id="IPR036388">
    <property type="entry name" value="WH-like_DNA-bd_sf"/>
</dbReference>
<evidence type="ECO:0000259" key="1">
    <source>
        <dbReference type="Pfam" id="PF03551"/>
    </source>
</evidence>